<feature type="region of interest" description="Disordered" evidence="2">
    <location>
        <begin position="487"/>
        <end position="540"/>
    </location>
</feature>
<name>A0AAV5M2S4_9ROSI</name>
<evidence type="ECO:0000256" key="1">
    <source>
        <dbReference type="SAM" id="Coils"/>
    </source>
</evidence>
<sequence>MFKHFFIIKAGGSGEKGWYHFGPRSSSKGNRNLFSLGPSSIKGWKENFFFVDDTEWSRRDAEVEQLSAWKAKKTKQNNYKLNEDEVEEVKKLVREDGDVVDILYLTSQEAIDAASEMEEFTHAAGGLRIPKKPRKKSTTSAAANRGVPERERLPSTSARAMEVQPRPEPVMGGSEDKSILRSRRGERPRCEAKVRGLSGGRERTPPRAYQKGLFEATNMTGAKHFLNATLPDVDRMQAKNEVLSHAGYTVVRHALESASWTNALAQEYTESVRDRASLQRQCDALRKEKEELQKEKGELQKKNQQIQGRLDEVTPTVAELQSDNSVLSTKLSLEERKRKICEEKVEAQDKYIESLKKGAVELKKNVELLVHNGMEGHIGNFLNSSTFEDILKLYRLPTAILAFTDCRKKVKAQYPEVDVTTVTFGEQEEGVEEDGESLCADFRPQITLRWERDAEGRTIFPPTFDAELVAVEGGEAEEEVQDAGVEAAMAEVQPPEVQPISSDEVQLLPPPEAEVPVLPAGDEPLLPPLPIEEQPPPPTE</sequence>
<feature type="region of interest" description="Disordered" evidence="2">
    <location>
        <begin position="129"/>
        <end position="206"/>
    </location>
</feature>
<feature type="compositionally biased region" description="Pro residues" evidence="2">
    <location>
        <begin position="525"/>
        <end position="540"/>
    </location>
</feature>
<organism evidence="3 4">
    <name type="scientific">Rubroshorea leprosula</name>
    <dbReference type="NCBI Taxonomy" id="152421"/>
    <lineage>
        <taxon>Eukaryota</taxon>
        <taxon>Viridiplantae</taxon>
        <taxon>Streptophyta</taxon>
        <taxon>Embryophyta</taxon>
        <taxon>Tracheophyta</taxon>
        <taxon>Spermatophyta</taxon>
        <taxon>Magnoliopsida</taxon>
        <taxon>eudicotyledons</taxon>
        <taxon>Gunneridae</taxon>
        <taxon>Pentapetalae</taxon>
        <taxon>rosids</taxon>
        <taxon>malvids</taxon>
        <taxon>Malvales</taxon>
        <taxon>Dipterocarpaceae</taxon>
        <taxon>Rubroshorea</taxon>
    </lineage>
</organism>
<feature type="coiled-coil region" evidence="1">
    <location>
        <begin position="268"/>
        <end position="350"/>
    </location>
</feature>
<feature type="compositionally biased region" description="Low complexity" evidence="2">
    <location>
        <begin position="514"/>
        <end position="524"/>
    </location>
</feature>
<protein>
    <submittedName>
        <fullName evidence="3">Uncharacterized protein</fullName>
    </submittedName>
</protein>
<evidence type="ECO:0000256" key="2">
    <source>
        <dbReference type="SAM" id="MobiDB-lite"/>
    </source>
</evidence>
<dbReference type="Proteomes" id="UP001054252">
    <property type="component" value="Unassembled WGS sequence"/>
</dbReference>
<accession>A0AAV5M2S4</accession>
<dbReference type="Gene3D" id="1.10.287.2610">
    <property type="match status" value="1"/>
</dbReference>
<evidence type="ECO:0000313" key="3">
    <source>
        <dbReference type="EMBL" id="GKV43772.1"/>
    </source>
</evidence>
<keyword evidence="1" id="KW-0175">Coiled coil</keyword>
<comment type="caution">
    <text evidence="3">The sequence shown here is derived from an EMBL/GenBank/DDBJ whole genome shotgun (WGS) entry which is preliminary data.</text>
</comment>
<dbReference type="EMBL" id="BPVZ01000172">
    <property type="protein sequence ID" value="GKV43772.1"/>
    <property type="molecule type" value="Genomic_DNA"/>
</dbReference>
<feature type="compositionally biased region" description="Basic and acidic residues" evidence="2">
    <location>
        <begin position="174"/>
        <end position="205"/>
    </location>
</feature>
<evidence type="ECO:0000313" key="4">
    <source>
        <dbReference type="Proteomes" id="UP001054252"/>
    </source>
</evidence>
<dbReference type="AlphaFoldDB" id="A0AAV5M2S4"/>
<gene>
    <name evidence="3" type="ORF">SLEP1_g51025</name>
</gene>
<reference evidence="3 4" key="1">
    <citation type="journal article" date="2021" name="Commun. Biol.">
        <title>The genome of Shorea leprosula (Dipterocarpaceae) highlights the ecological relevance of drought in aseasonal tropical rainforests.</title>
        <authorList>
            <person name="Ng K.K.S."/>
            <person name="Kobayashi M.J."/>
            <person name="Fawcett J.A."/>
            <person name="Hatakeyama M."/>
            <person name="Paape T."/>
            <person name="Ng C.H."/>
            <person name="Ang C.C."/>
            <person name="Tnah L.H."/>
            <person name="Lee C.T."/>
            <person name="Nishiyama T."/>
            <person name="Sese J."/>
            <person name="O'Brien M.J."/>
            <person name="Copetti D."/>
            <person name="Mohd Noor M.I."/>
            <person name="Ong R.C."/>
            <person name="Putra M."/>
            <person name="Sireger I.Z."/>
            <person name="Indrioko S."/>
            <person name="Kosugi Y."/>
            <person name="Izuno A."/>
            <person name="Isagi Y."/>
            <person name="Lee S.L."/>
            <person name="Shimizu K.K."/>
        </authorList>
    </citation>
    <scope>NUCLEOTIDE SEQUENCE [LARGE SCALE GENOMIC DNA]</scope>
    <source>
        <strain evidence="3">214</strain>
    </source>
</reference>
<keyword evidence="4" id="KW-1185">Reference proteome</keyword>
<proteinExistence type="predicted"/>